<organism evidence="3">
    <name type="scientific">marine metagenome</name>
    <dbReference type="NCBI Taxonomy" id="408172"/>
    <lineage>
        <taxon>unclassified sequences</taxon>
        <taxon>metagenomes</taxon>
        <taxon>ecological metagenomes</taxon>
    </lineage>
</organism>
<feature type="non-terminal residue" evidence="3">
    <location>
        <position position="1"/>
    </location>
</feature>
<accession>A0A382I5P2</accession>
<dbReference type="InterPro" id="IPR036505">
    <property type="entry name" value="Amidase/PGRP_sf"/>
</dbReference>
<evidence type="ECO:0000256" key="1">
    <source>
        <dbReference type="SAM" id="MobiDB-lite"/>
    </source>
</evidence>
<dbReference type="Gene3D" id="3.40.80.10">
    <property type="entry name" value="Peptidoglycan recognition protein-like"/>
    <property type="match status" value="1"/>
</dbReference>
<reference evidence="3" key="1">
    <citation type="submission" date="2018-05" db="EMBL/GenBank/DDBJ databases">
        <authorList>
            <person name="Lanie J.A."/>
            <person name="Ng W.-L."/>
            <person name="Kazmierczak K.M."/>
            <person name="Andrzejewski T.M."/>
            <person name="Davidsen T.M."/>
            <person name="Wayne K.J."/>
            <person name="Tettelin H."/>
            <person name="Glass J.I."/>
            <person name="Rusch D."/>
            <person name="Podicherti R."/>
            <person name="Tsui H.-C.T."/>
            <person name="Winkler M.E."/>
        </authorList>
    </citation>
    <scope>NUCLEOTIDE SEQUENCE</scope>
</reference>
<feature type="compositionally biased region" description="Polar residues" evidence="1">
    <location>
        <begin position="1"/>
        <end position="12"/>
    </location>
</feature>
<dbReference type="Pfam" id="PF01510">
    <property type="entry name" value="Amidase_2"/>
    <property type="match status" value="1"/>
</dbReference>
<dbReference type="AlphaFoldDB" id="A0A382I5P2"/>
<dbReference type="GO" id="GO:0008270">
    <property type="term" value="F:zinc ion binding"/>
    <property type="evidence" value="ECO:0007669"/>
    <property type="project" value="InterPro"/>
</dbReference>
<protein>
    <recommendedName>
        <fullName evidence="2">Peptidoglycan recognition protein family domain-containing protein</fullName>
    </recommendedName>
</protein>
<feature type="region of interest" description="Disordered" evidence="1">
    <location>
        <begin position="1"/>
        <end position="20"/>
    </location>
</feature>
<proteinExistence type="predicted"/>
<feature type="domain" description="Peptidoglycan recognition protein family" evidence="2">
    <location>
        <begin position="8"/>
        <end position="111"/>
    </location>
</feature>
<evidence type="ECO:0000313" key="3">
    <source>
        <dbReference type="EMBL" id="SVB94153.1"/>
    </source>
</evidence>
<dbReference type="GO" id="GO:0009253">
    <property type="term" value="P:peptidoglycan catabolic process"/>
    <property type="evidence" value="ECO:0007669"/>
    <property type="project" value="InterPro"/>
</dbReference>
<dbReference type="InterPro" id="IPR006619">
    <property type="entry name" value="PGRP_domain_met/bac"/>
</dbReference>
<dbReference type="EMBL" id="UINC01064971">
    <property type="protein sequence ID" value="SVB94153.1"/>
    <property type="molecule type" value="Genomic_DNA"/>
</dbReference>
<dbReference type="GO" id="GO:0008745">
    <property type="term" value="F:N-acetylmuramoyl-L-alanine amidase activity"/>
    <property type="evidence" value="ECO:0007669"/>
    <property type="project" value="InterPro"/>
</dbReference>
<dbReference type="SUPFAM" id="SSF55846">
    <property type="entry name" value="N-acetylmuramoyl-L-alanine amidase-like"/>
    <property type="match status" value="1"/>
</dbReference>
<evidence type="ECO:0000259" key="2">
    <source>
        <dbReference type="SMART" id="SM00701"/>
    </source>
</evidence>
<dbReference type="SMART" id="SM00701">
    <property type="entry name" value="PGRP"/>
    <property type="match status" value="1"/>
</dbReference>
<dbReference type="InterPro" id="IPR002502">
    <property type="entry name" value="Amidase_domain"/>
</dbReference>
<sequence length="158" mass="17761">LVLGNKSTSVSTRVDGENREASGGPVRFVLLHHEGCSREGFHYRVEQSGSVVELLALDRRGQHPGSVGVLIRGNFDCERPNEHQLDALKALLLDLKFRYPDVSLGAHRQVRGDGATSCPGKHFPMRELSDWFKKDLIRARDEKLQREVEAQYSPRTAE</sequence>
<gene>
    <name evidence="3" type="ORF">METZ01_LOCUS247007</name>
</gene>
<name>A0A382I5P2_9ZZZZ</name>